<feature type="compositionally biased region" description="Basic and acidic residues" evidence="8">
    <location>
        <begin position="108"/>
        <end position="120"/>
    </location>
</feature>
<keyword evidence="7" id="KW-0175">Coiled coil</keyword>
<dbReference type="VEuPathDB" id="FungiDB:DIURU_005350"/>
<comment type="subcellular location">
    <subcellularLocation>
        <location evidence="1">Nucleus</location>
        <location evidence="1">Nucleolus</location>
    </subcellularLocation>
</comment>
<keyword evidence="3" id="KW-0690">Ribosome biogenesis</keyword>
<evidence type="ECO:0000256" key="5">
    <source>
        <dbReference type="ARBA" id="ARBA00023242"/>
    </source>
</evidence>
<accession>A0A642UE14</accession>
<sequence length="752" mass="85697">MAGSQLKSLKAALAKEGLIGAQKKKKSSDKRRSDTEKVIRGIRDEYNRFDQNVNRTKRDVSVIAGGQFVKEGSDQHNDVSRRKGAIQRTLKSQYELERKQKGKQGGLIDRRFGEKHKGLSEEERMLERYRRERAKEAKKRVFSLESDDEGADDDEGFILTHAGKPLAVDDDDDNIPLKHPNEEDMVEAAPTKRKSKREVMNEIIAKSKFYKKQRQDAHAQQQEEIMDLDDEFEDVMDAVRESQPAKPQFSSKSEEDIAYDQRVRELTYDRRAAPADATETEEEIKKKEEERWKKLVAAREARMTARDAEGDDLDDYWHQSSDDEEGEEIDGEKGEDGDDEDGEGSGRFSRKPLAVAMPSSLKDFPEENVGEFIGQVAKAYAPHLAEGNKQLMDNFVALLFEYTVAHPQHAEVTIPQLRKLASKYNEELVTRVRNEINTIRDHLLSGDVSGADIFYFVAIGLIFSTSDHYHLVVTPAVIMINEYLASLTKESSLAQVYIGVALVDIYLQYQRLSKRYSPEVVRFMALALSRLVPEPSKVDGSESTESNLGAKPPKKPVTAPLSLSALPKGDVDLRYPVLLKLIKQVGQITDLWRDLGVLLDIGDALGPWVNHTAKYYAGANPEVASTATMVGKLTEAARRDRKPLTLQYHRAIAIPTYAPAFDENFNPNKHYDNNVHRAELNKLRHTLKKERKQTLKDIRQEQKFIAGEKIKETKQFYDDYHKKMSNIINSIQTTEGREKNEYDRERKRRKQG</sequence>
<dbReference type="RefSeq" id="XP_034009974.1">
    <property type="nucleotide sequence ID" value="XM_034158323.1"/>
</dbReference>
<feature type="region of interest" description="Disordered" evidence="8">
    <location>
        <begin position="728"/>
        <end position="752"/>
    </location>
</feature>
<proteinExistence type="inferred from homology"/>
<evidence type="ECO:0000256" key="8">
    <source>
        <dbReference type="SAM" id="MobiDB-lite"/>
    </source>
</evidence>
<reference evidence="9 10" key="1">
    <citation type="submission" date="2019-07" db="EMBL/GenBank/DDBJ databases">
        <title>Genome assembly of two rare yeast pathogens: Diutina rugosa and Trichomonascus ciferrii.</title>
        <authorList>
            <person name="Mixao V."/>
            <person name="Saus E."/>
            <person name="Hansen A."/>
            <person name="Lass-Flor C."/>
            <person name="Gabaldon T."/>
        </authorList>
    </citation>
    <scope>NUCLEOTIDE SEQUENCE [LARGE SCALE GENOMIC DNA]</scope>
    <source>
        <strain evidence="9 10">CBS 613</strain>
    </source>
</reference>
<keyword evidence="10" id="KW-1185">Reference proteome</keyword>
<dbReference type="GeneID" id="54784001"/>
<dbReference type="OMA" id="KSCWPSL"/>
<organism evidence="9 10">
    <name type="scientific">Diutina rugosa</name>
    <name type="common">Yeast</name>
    <name type="synonym">Candida rugosa</name>
    <dbReference type="NCBI Taxonomy" id="5481"/>
    <lineage>
        <taxon>Eukaryota</taxon>
        <taxon>Fungi</taxon>
        <taxon>Dikarya</taxon>
        <taxon>Ascomycota</taxon>
        <taxon>Saccharomycotina</taxon>
        <taxon>Pichiomycetes</taxon>
        <taxon>Debaryomycetaceae</taxon>
        <taxon>Diutina</taxon>
    </lineage>
</organism>
<feature type="region of interest" description="Disordered" evidence="8">
    <location>
        <begin position="163"/>
        <end position="196"/>
    </location>
</feature>
<keyword evidence="5" id="KW-0539">Nucleus</keyword>
<feature type="region of interest" description="Disordered" evidence="8">
    <location>
        <begin position="303"/>
        <end position="352"/>
    </location>
</feature>
<feature type="coiled-coil region" evidence="7">
    <location>
        <begin position="211"/>
        <end position="238"/>
    </location>
</feature>
<comment type="caution">
    <text evidence="9">The sequence shown here is derived from an EMBL/GenBank/DDBJ whole genome shotgun (WGS) entry which is preliminary data.</text>
</comment>
<evidence type="ECO:0000256" key="2">
    <source>
        <dbReference type="ARBA" id="ARBA00007466"/>
    </source>
</evidence>
<feature type="region of interest" description="Disordered" evidence="8">
    <location>
        <begin position="17"/>
        <end position="36"/>
    </location>
</feature>
<dbReference type="Proteomes" id="UP000449547">
    <property type="component" value="Unassembled WGS sequence"/>
</dbReference>
<dbReference type="InterPro" id="IPR007276">
    <property type="entry name" value="Nop14"/>
</dbReference>
<evidence type="ECO:0008006" key="11">
    <source>
        <dbReference type="Google" id="ProtNLM"/>
    </source>
</evidence>
<evidence type="ECO:0000313" key="10">
    <source>
        <dbReference type="Proteomes" id="UP000449547"/>
    </source>
</evidence>
<feature type="compositionally biased region" description="Acidic residues" evidence="8">
    <location>
        <begin position="145"/>
        <end position="156"/>
    </location>
</feature>
<dbReference type="PANTHER" id="PTHR23183">
    <property type="entry name" value="NOP14"/>
    <property type="match status" value="1"/>
</dbReference>
<evidence type="ECO:0000256" key="6">
    <source>
        <dbReference type="ARBA" id="ARBA00024695"/>
    </source>
</evidence>
<evidence type="ECO:0000256" key="7">
    <source>
        <dbReference type="SAM" id="Coils"/>
    </source>
</evidence>
<feature type="region of interest" description="Disordered" evidence="8">
    <location>
        <begin position="69"/>
        <end position="120"/>
    </location>
</feature>
<comment type="function">
    <text evidence="6">Involved in nucleolar processing of pre-18S ribosomal RNA. Has a role in the nuclear export of 40S pre-ribosomal subunit to the cytoplasm.</text>
</comment>
<evidence type="ECO:0000256" key="4">
    <source>
        <dbReference type="ARBA" id="ARBA00022552"/>
    </source>
</evidence>
<feature type="compositionally biased region" description="Acidic residues" evidence="8">
    <location>
        <begin position="322"/>
        <end position="343"/>
    </location>
</feature>
<evidence type="ECO:0000313" key="9">
    <source>
        <dbReference type="EMBL" id="KAA8897373.1"/>
    </source>
</evidence>
<protein>
    <recommendedName>
        <fullName evidence="11">Nop14-like protein</fullName>
    </recommendedName>
</protein>
<dbReference type="Pfam" id="PF04147">
    <property type="entry name" value="Nop14"/>
    <property type="match status" value="2"/>
</dbReference>
<dbReference type="GO" id="GO:0030692">
    <property type="term" value="C:Noc4p-Nop14p complex"/>
    <property type="evidence" value="ECO:0007669"/>
    <property type="project" value="TreeGrafter"/>
</dbReference>
<name>A0A642UE14_DIURU</name>
<dbReference type="PANTHER" id="PTHR23183:SF0">
    <property type="entry name" value="NUCLEOLAR PROTEIN 14"/>
    <property type="match status" value="1"/>
</dbReference>
<gene>
    <name evidence="9" type="ORF">DIURU_005350</name>
</gene>
<keyword evidence="4" id="KW-0698">rRNA processing</keyword>
<feature type="compositionally biased region" description="Basic and acidic residues" evidence="8">
    <location>
        <begin position="71"/>
        <end position="81"/>
    </location>
</feature>
<feature type="compositionally biased region" description="Basic and acidic residues" evidence="8">
    <location>
        <begin position="252"/>
        <end position="273"/>
    </location>
</feature>
<evidence type="ECO:0000256" key="1">
    <source>
        <dbReference type="ARBA" id="ARBA00004604"/>
    </source>
</evidence>
<dbReference type="OrthoDB" id="441771at2759"/>
<dbReference type="GO" id="GO:0030490">
    <property type="term" value="P:maturation of SSU-rRNA"/>
    <property type="evidence" value="ECO:0007669"/>
    <property type="project" value="TreeGrafter"/>
</dbReference>
<feature type="compositionally biased region" description="Basic and acidic residues" evidence="8">
    <location>
        <begin position="735"/>
        <end position="745"/>
    </location>
</feature>
<feature type="region of interest" description="Disordered" evidence="8">
    <location>
        <begin position="535"/>
        <end position="555"/>
    </location>
</feature>
<feature type="region of interest" description="Disordered" evidence="8">
    <location>
        <begin position="137"/>
        <end position="156"/>
    </location>
</feature>
<feature type="region of interest" description="Disordered" evidence="8">
    <location>
        <begin position="240"/>
        <end position="291"/>
    </location>
</feature>
<dbReference type="AlphaFoldDB" id="A0A642UE14"/>
<comment type="similarity">
    <text evidence="2">Belongs to the NOP14 family.</text>
</comment>
<evidence type="ECO:0000256" key="3">
    <source>
        <dbReference type="ARBA" id="ARBA00022517"/>
    </source>
</evidence>
<dbReference type="EMBL" id="SWFT01000158">
    <property type="protein sequence ID" value="KAA8897373.1"/>
    <property type="molecule type" value="Genomic_DNA"/>
</dbReference>
<dbReference type="GO" id="GO:0032040">
    <property type="term" value="C:small-subunit processome"/>
    <property type="evidence" value="ECO:0007669"/>
    <property type="project" value="InterPro"/>
</dbReference>